<dbReference type="SUPFAM" id="SSF52172">
    <property type="entry name" value="CheY-like"/>
    <property type="match status" value="1"/>
</dbReference>
<dbReference type="Pfam" id="PF00072">
    <property type="entry name" value="Response_reg"/>
    <property type="match status" value="1"/>
</dbReference>
<dbReference type="Gene3D" id="6.10.250.690">
    <property type="match status" value="1"/>
</dbReference>
<protein>
    <submittedName>
        <fullName evidence="6">DNA-binding response regulator</fullName>
    </submittedName>
</protein>
<keyword evidence="1 3" id="KW-0238">DNA-binding</keyword>
<dbReference type="SMART" id="SM00448">
    <property type="entry name" value="REC"/>
    <property type="match status" value="1"/>
</dbReference>
<evidence type="ECO:0000256" key="3">
    <source>
        <dbReference type="PROSITE-ProRule" id="PRU01091"/>
    </source>
</evidence>
<dbReference type="AlphaFoldDB" id="A0A2D2CW56"/>
<evidence type="ECO:0000259" key="5">
    <source>
        <dbReference type="PROSITE" id="PS51755"/>
    </source>
</evidence>
<name>A0A2D2CW56_METT3</name>
<dbReference type="PANTHER" id="PTHR48111">
    <property type="entry name" value="REGULATOR OF RPOS"/>
    <property type="match status" value="1"/>
</dbReference>
<feature type="DNA-binding region" description="OmpR/PhoB-type" evidence="3">
    <location>
        <begin position="124"/>
        <end position="222"/>
    </location>
</feature>
<feature type="modified residue" description="4-aspartylphosphate" evidence="2">
    <location>
        <position position="51"/>
    </location>
</feature>
<dbReference type="PANTHER" id="PTHR48111:SF36">
    <property type="entry name" value="TRANSCRIPTIONAL REGULATORY PROTEIN CUTR"/>
    <property type="match status" value="1"/>
</dbReference>
<dbReference type="GO" id="GO:0000156">
    <property type="term" value="F:phosphorelay response regulator activity"/>
    <property type="evidence" value="ECO:0007669"/>
    <property type="project" value="TreeGrafter"/>
</dbReference>
<evidence type="ECO:0000256" key="2">
    <source>
        <dbReference type="PROSITE-ProRule" id="PRU00169"/>
    </source>
</evidence>
<evidence type="ECO:0000256" key="1">
    <source>
        <dbReference type="ARBA" id="ARBA00023125"/>
    </source>
</evidence>
<dbReference type="InterPro" id="IPR011006">
    <property type="entry name" value="CheY-like_superfamily"/>
</dbReference>
<dbReference type="Pfam" id="PF00486">
    <property type="entry name" value="Trans_reg_C"/>
    <property type="match status" value="1"/>
</dbReference>
<feature type="domain" description="Response regulatory" evidence="4">
    <location>
        <begin position="2"/>
        <end position="116"/>
    </location>
</feature>
<evidence type="ECO:0000259" key="4">
    <source>
        <dbReference type="PROSITE" id="PS50110"/>
    </source>
</evidence>
<dbReference type="Proteomes" id="UP000230709">
    <property type="component" value="Chromosome"/>
</dbReference>
<dbReference type="InterPro" id="IPR036388">
    <property type="entry name" value="WH-like_DNA-bd_sf"/>
</dbReference>
<dbReference type="InterPro" id="IPR001867">
    <property type="entry name" value="OmpR/PhoB-type_DNA-bd"/>
</dbReference>
<evidence type="ECO:0000313" key="6">
    <source>
        <dbReference type="EMBL" id="ATQ67011.1"/>
    </source>
</evidence>
<dbReference type="GO" id="GO:0006355">
    <property type="term" value="P:regulation of DNA-templated transcription"/>
    <property type="evidence" value="ECO:0007669"/>
    <property type="project" value="InterPro"/>
</dbReference>
<feature type="domain" description="OmpR/PhoB-type" evidence="5">
    <location>
        <begin position="124"/>
        <end position="222"/>
    </location>
</feature>
<dbReference type="KEGG" id="mtw:CQW49_03265"/>
<dbReference type="Gene3D" id="3.40.50.2300">
    <property type="match status" value="1"/>
</dbReference>
<keyword evidence="7" id="KW-1185">Reference proteome</keyword>
<keyword evidence="2" id="KW-0597">Phosphoprotein</keyword>
<dbReference type="GO" id="GO:0032993">
    <property type="term" value="C:protein-DNA complex"/>
    <property type="evidence" value="ECO:0007669"/>
    <property type="project" value="TreeGrafter"/>
</dbReference>
<sequence length="225" mass="24769">MRILLVEDNRRLADQVAKRMRSAGFAVDLAETLELASAALADHPYPIVVLDRRLPDGDGLAMVAEVRHRHPASRVLILTALDTVDDRIAGLDAGADDYLVKPFDLEELMARIRANLRRAVDDGAPPVTVGALTFDLSTRMVSVAGRPALFHNRELALLESLMRRAGVIVRRDTLMSEIWGFDDDVHPHALTMLVGRLRVHLDEMEAGAQIHSARGVGYMIAARGK</sequence>
<dbReference type="STRING" id="595536.GCA_000178815_04507"/>
<dbReference type="EMBL" id="CP023737">
    <property type="protein sequence ID" value="ATQ67011.1"/>
    <property type="molecule type" value="Genomic_DNA"/>
</dbReference>
<dbReference type="InterPro" id="IPR039420">
    <property type="entry name" value="WalR-like"/>
</dbReference>
<dbReference type="InterPro" id="IPR001789">
    <property type="entry name" value="Sig_transdc_resp-reg_receiver"/>
</dbReference>
<dbReference type="PROSITE" id="PS51755">
    <property type="entry name" value="OMPR_PHOB"/>
    <property type="match status" value="1"/>
</dbReference>
<dbReference type="SMART" id="SM00862">
    <property type="entry name" value="Trans_reg_C"/>
    <property type="match status" value="1"/>
</dbReference>
<dbReference type="Gene3D" id="1.10.10.10">
    <property type="entry name" value="Winged helix-like DNA-binding domain superfamily/Winged helix DNA-binding domain"/>
    <property type="match status" value="1"/>
</dbReference>
<dbReference type="PROSITE" id="PS50110">
    <property type="entry name" value="RESPONSE_REGULATORY"/>
    <property type="match status" value="1"/>
</dbReference>
<gene>
    <name evidence="6" type="ORF">CQW49_03265</name>
</gene>
<proteinExistence type="predicted"/>
<reference evidence="7" key="1">
    <citation type="submission" date="2017-10" db="EMBL/GenBank/DDBJ databases">
        <title>Completed PacBio SMRT sequence of Methylosinus trichosporium OB3b reveals presence of a third large plasmid.</title>
        <authorList>
            <person name="Charles T.C."/>
            <person name="Lynch M.D.J."/>
            <person name="Heil J.R."/>
            <person name="Cheng J."/>
        </authorList>
    </citation>
    <scope>NUCLEOTIDE SEQUENCE [LARGE SCALE GENOMIC DNA]</scope>
    <source>
        <strain evidence="7">OB3b</strain>
    </source>
</reference>
<accession>A0A2D2CW56</accession>
<dbReference type="GO" id="GO:0000976">
    <property type="term" value="F:transcription cis-regulatory region binding"/>
    <property type="evidence" value="ECO:0007669"/>
    <property type="project" value="TreeGrafter"/>
</dbReference>
<dbReference type="CDD" id="cd00383">
    <property type="entry name" value="trans_reg_C"/>
    <property type="match status" value="1"/>
</dbReference>
<dbReference type="RefSeq" id="WP_003610964.1">
    <property type="nucleotide sequence ID" value="NZ_ADVE02000001.1"/>
</dbReference>
<organism evidence="6 7">
    <name type="scientific">Methylosinus trichosporium (strain ATCC 35070 / NCIMB 11131 / UNIQEM 75 / OB3b)</name>
    <dbReference type="NCBI Taxonomy" id="595536"/>
    <lineage>
        <taxon>Bacteria</taxon>
        <taxon>Pseudomonadati</taxon>
        <taxon>Pseudomonadota</taxon>
        <taxon>Alphaproteobacteria</taxon>
        <taxon>Hyphomicrobiales</taxon>
        <taxon>Methylocystaceae</taxon>
        <taxon>Methylosinus</taxon>
    </lineage>
</organism>
<evidence type="ECO:0000313" key="7">
    <source>
        <dbReference type="Proteomes" id="UP000230709"/>
    </source>
</evidence>
<dbReference type="GO" id="GO:0005829">
    <property type="term" value="C:cytosol"/>
    <property type="evidence" value="ECO:0007669"/>
    <property type="project" value="TreeGrafter"/>
</dbReference>